<dbReference type="InterPro" id="IPR024284">
    <property type="entry name" value="DUF3826"/>
</dbReference>
<dbReference type="Pfam" id="PF12875">
    <property type="entry name" value="DUF3826"/>
    <property type="match status" value="1"/>
</dbReference>
<name>A0A5M9HIL2_9SPHI</name>
<evidence type="ECO:0000313" key="1">
    <source>
        <dbReference type="EMBL" id="KAA8486295.1"/>
    </source>
</evidence>
<dbReference type="Proteomes" id="UP000322918">
    <property type="component" value="Unassembled WGS sequence"/>
</dbReference>
<organism evidence="1 2">
    <name type="scientific">Arcticibacter tournemirensis</name>
    <dbReference type="NCBI Taxonomy" id="699437"/>
    <lineage>
        <taxon>Bacteria</taxon>
        <taxon>Pseudomonadati</taxon>
        <taxon>Bacteroidota</taxon>
        <taxon>Sphingobacteriia</taxon>
        <taxon>Sphingobacteriales</taxon>
        <taxon>Sphingobacteriaceae</taxon>
        <taxon>Arcticibacter</taxon>
    </lineage>
</organism>
<comment type="caution">
    <text evidence="1">The sequence shown here is derived from an EMBL/GenBank/DDBJ whole genome shotgun (WGS) entry which is preliminary data.</text>
</comment>
<reference evidence="1 2" key="1">
    <citation type="submission" date="2019-09" db="EMBL/GenBank/DDBJ databases">
        <title>Pararcticibacter amylolyticus gen. nov., sp. nov., isolated from a rottenly hemp rope, and reclassification of Pedobacter tournemirensis as Pararcticibacter tournemirensis comb. nov.</title>
        <authorList>
            <person name="Cai Y."/>
        </authorList>
    </citation>
    <scope>NUCLEOTIDE SEQUENCE [LARGE SCALE GENOMIC DNA]</scope>
    <source>
        <strain evidence="1 2">TF5-37.2-LB10</strain>
    </source>
</reference>
<dbReference type="OrthoDB" id="1375905at2"/>
<keyword evidence="2" id="KW-1185">Reference proteome</keyword>
<gene>
    <name evidence="1" type="ORF">F1649_01545</name>
</gene>
<dbReference type="EMBL" id="VWNE01000002">
    <property type="protein sequence ID" value="KAA8486295.1"/>
    <property type="molecule type" value="Genomic_DNA"/>
</dbReference>
<accession>A0A5M9HIL2</accession>
<proteinExistence type="predicted"/>
<protein>
    <submittedName>
        <fullName evidence="1">DUF3826 domain-containing protein</fullName>
    </submittedName>
</protein>
<dbReference type="AlphaFoldDB" id="A0A5M9HIL2"/>
<dbReference type="RefSeq" id="WP_141816105.1">
    <property type="nucleotide sequence ID" value="NZ_VFPL01000001.1"/>
</dbReference>
<evidence type="ECO:0000313" key="2">
    <source>
        <dbReference type="Proteomes" id="UP000322918"/>
    </source>
</evidence>
<sequence length="230" mass="26485">MNQWVKVVSLCFIMTIGLFVGLKAQEQKKKEEDKAAEYTRAITQRADKIVITLNLADQAKANKVRDIITQQYRDLNTIQEAKKEKVNSLKEKTGGDKQSFEAKLKDLETADEKQIAKLHKRYISRLSKELNAEQVDKVKDGMTYNVLPITYKGYLEMLPDLTEKQKSKILAYLTEAREHAIDAGSSEKKHWWFGKYKGKINNYLSAEGVETKTARAEWEKKLKEREAAKP</sequence>